<organism evidence="2 3">
    <name type="scientific">Pseudomonas lundensis</name>
    <dbReference type="NCBI Taxonomy" id="86185"/>
    <lineage>
        <taxon>Bacteria</taxon>
        <taxon>Pseudomonadati</taxon>
        <taxon>Pseudomonadota</taxon>
        <taxon>Gammaproteobacteria</taxon>
        <taxon>Pseudomonadales</taxon>
        <taxon>Pseudomonadaceae</taxon>
        <taxon>Pseudomonas</taxon>
    </lineage>
</organism>
<dbReference type="Proteomes" id="UP000219564">
    <property type="component" value="Unassembled WGS sequence"/>
</dbReference>
<accession>A0AAX2HFH7</accession>
<feature type="region of interest" description="Disordered" evidence="1">
    <location>
        <begin position="52"/>
        <end position="75"/>
    </location>
</feature>
<name>A0AAX2HFH7_9PSED</name>
<comment type="caution">
    <text evidence="2">The sequence shown here is derived from an EMBL/GenBank/DDBJ whole genome shotgun (WGS) entry which is preliminary data.</text>
</comment>
<evidence type="ECO:0000313" key="2">
    <source>
        <dbReference type="EMBL" id="SOB54901.1"/>
    </source>
</evidence>
<reference evidence="2 3" key="1">
    <citation type="submission" date="2017-08" db="EMBL/GenBank/DDBJ databases">
        <authorList>
            <person name="Chaillou S."/>
        </authorList>
    </citation>
    <scope>NUCLEOTIDE SEQUENCE [LARGE SCALE GENOMIC DNA]</scope>
    <source>
        <strain evidence="2 3">MFPA15A1205</strain>
    </source>
</reference>
<dbReference type="EMBL" id="OBKZ01000052">
    <property type="protein sequence ID" value="SOB54901.1"/>
    <property type="molecule type" value="Genomic_DNA"/>
</dbReference>
<sequence>MAGASERDFQGSFCGMKGKHRTKTLIFSGFQPRWRDLEQRSAACYSTRVNNVRSSDVQPPPHEGCGRCSRPLNRG</sequence>
<gene>
    <name evidence="2" type="ORF">PLUA15_560032</name>
</gene>
<protein>
    <submittedName>
        <fullName evidence="2">Uncharacterized protein</fullName>
    </submittedName>
</protein>
<evidence type="ECO:0000313" key="3">
    <source>
        <dbReference type="Proteomes" id="UP000219564"/>
    </source>
</evidence>
<dbReference type="AlphaFoldDB" id="A0AAX2HFH7"/>
<proteinExistence type="predicted"/>
<evidence type="ECO:0000256" key="1">
    <source>
        <dbReference type="SAM" id="MobiDB-lite"/>
    </source>
</evidence>